<keyword evidence="3" id="KW-1185">Reference proteome</keyword>
<keyword evidence="1" id="KW-1133">Transmembrane helix</keyword>
<feature type="transmembrane region" description="Helical" evidence="1">
    <location>
        <begin position="52"/>
        <end position="82"/>
    </location>
</feature>
<evidence type="ECO:0008006" key="4">
    <source>
        <dbReference type="Google" id="ProtNLM"/>
    </source>
</evidence>
<comment type="caution">
    <text evidence="2">The sequence shown here is derived from an EMBL/GenBank/DDBJ whole genome shotgun (WGS) entry which is preliminary data.</text>
</comment>
<organism evidence="2 3">
    <name type="scientific">Tengunoibacter tsumagoiensis</name>
    <dbReference type="NCBI Taxonomy" id="2014871"/>
    <lineage>
        <taxon>Bacteria</taxon>
        <taxon>Bacillati</taxon>
        <taxon>Chloroflexota</taxon>
        <taxon>Ktedonobacteria</taxon>
        <taxon>Ktedonobacterales</taxon>
        <taxon>Dictyobacteraceae</taxon>
        <taxon>Tengunoibacter</taxon>
    </lineage>
</organism>
<dbReference type="OrthoDB" id="157632at2"/>
<evidence type="ECO:0000256" key="1">
    <source>
        <dbReference type="SAM" id="Phobius"/>
    </source>
</evidence>
<evidence type="ECO:0000313" key="3">
    <source>
        <dbReference type="Proteomes" id="UP000287352"/>
    </source>
</evidence>
<name>A0A401ZWI1_9CHLR</name>
<dbReference type="RefSeq" id="WP_126578725.1">
    <property type="nucleotide sequence ID" value="NZ_BIFR01000001.1"/>
</dbReference>
<accession>A0A401ZWI1</accession>
<dbReference type="EMBL" id="BIFR01000001">
    <property type="protein sequence ID" value="GCE11094.1"/>
    <property type="molecule type" value="Genomic_DNA"/>
</dbReference>
<gene>
    <name evidence="2" type="ORF">KTT_09530</name>
</gene>
<dbReference type="AlphaFoldDB" id="A0A401ZWI1"/>
<reference evidence="3" key="1">
    <citation type="submission" date="2018-12" db="EMBL/GenBank/DDBJ databases">
        <title>Tengunoibacter tsumagoiensis gen. nov., sp. nov., Dictyobacter kobayashii sp. nov., D. alpinus sp. nov., and D. joshuensis sp. nov. and description of Dictyobacteraceae fam. nov. within the order Ktedonobacterales isolated from Tengu-no-mugimeshi.</title>
        <authorList>
            <person name="Wang C.M."/>
            <person name="Zheng Y."/>
            <person name="Sakai Y."/>
            <person name="Toyoda A."/>
            <person name="Minakuchi Y."/>
            <person name="Abe K."/>
            <person name="Yokota A."/>
            <person name="Yabe S."/>
        </authorList>
    </citation>
    <scope>NUCLEOTIDE SEQUENCE [LARGE SCALE GENOMIC DNA]</scope>
    <source>
        <strain evidence="3">Uno3</strain>
    </source>
</reference>
<sequence>MASSVAPEQVFIGPGLSPFKRIMTVIGVIAVTALVFWIALHQGASAVGSTIVAVLFIAGFVYYLTLVAPVPFTITLSPIALVKRSKKGESIELPWQSLTRVKEEFFPNGKRISITVYRQVSEPGQKPKAWAVYRDDVTDLDGLANALKLSIPETCQWQSETVHE</sequence>
<feature type="transmembrane region" description="Helical" evidence="1">
    <location>
        <begin position="21"/>
        <end position="40"/>
    </location>
</feature>
<keyword evidence="1" id="KW-0812">Transmembrane</keyword>
<keyword evidence="1" id="KW-0472">Membrane</keyword>
<evidence type="ECO:0000313" key="2">
    <source>
        <dbReference type="EMBL" id="GCE11094.1"/>
    </source>
</evidence>
<protein>
    <recommendedName>
        <fullName evidence="4">DUF5673 domain-containing protein</fullName>
    </recommendedName>
</protein>
<proteinExistence type="predicted"/>
<dbReference type="Proteomes" id="UP000287352">
    <property type="component" value="Unassembled WGS sequence"/>
</dbReference>